<dbReference type="Proteomes" id="UP000320735">
    <property type="component" value="Unassembled WGS sequence"/>
</dbReference>
<feature type="transmembrane region" description="Helical" evidence="1">
    <location>
        <begin position="82"/>
        <end position="102"/>
    </location>
</feature>
<keyword evidence="1" id="KW-0812">Transmembrane</keyword>
<evidence type="ECO:0000313" key="2">
    <source>
        <dbReference type="EMBL" id="TWU12394.1"/>
    </source>
</evidence>
<protein>
    <submittedName>
        <fullName evidence="2">Uncharacterized protein</fullName>
    </submittedName>
</protein>
<reference evidence="2 3" key="1">
    <citation type="submission" date="2019-02" db="EMBL/GenBank/DDBJ databases">
        <title>Deep-cultivation of Planctomycetes and their phenomic and genomic characterization uncovers novel biology.</title>
        <authorList>
            <person name="Wiegand S."/>
            <person name="Jogler M."/>
            <person name="Boedeker C."/>
            <person name="Pinto D."/>
            <person name="Vollmers J."/>
            <person name="Rivas-Marin E."/>
            <person name="Kohn T."/>
            <person name="Peeters S.H."/>
            <person name="Heuer A."/>
            <person name="Rast P."/>
            <person name="Oberbeckmann S."/>
            <person name="Bunk B."/>
            <person name="Jeske O."/>
            <person name="Meyerdierks A."/>
            <person name="Storesund J.E."/>
            <person name="Kallscheuer N."/>
            <person name="Luecker S."/>
            <person name="Lage O.M."/>
            <person name="Pohl T."/>
            <person name="Merkel B.J."/>
            <person name="Hornburger P."/>
            <person name="Mueller R.-W."/>
            <person name="Bruemmer F."/>
            <person name="Labrenz M."/>
            <person name="Spormann A.M."/>
            <person name="Op Den Camp H."/>
            <person name="Overmann J."/>
            <person name="Amann R."/>
            <person name="Jetten M.S.M."/>
            <person name="Mascher T."/>
            <person name="Medema M.H."/>
            <person name="Devos D.P."/>
            <person name="Kaster A.-K."/>
            <person name="Ovreas L."/>
            <person name="Rohde M."/>
            <person name="Galperin M.Y."/>
            <person name="Jogler C."/>
        </authorList>
    </citation>
    <scope>NUCLEOTIDE SEQUENCE [LARGE SCALE GENOMIC DNA]</scope>
    <source>
        <strain evidence="2 3">CA54</strain>
    </source>
</reference>
<dbReference type="OrthoDB" id="8613273at2"/>
<feature type="transmembrane region" description="Helical" evidence="1">
    <location>
        <begin position="176"/>
        <end position="197"/>
    </location>
</feature>
<keyword evidence="3" id="KW-1185">Reference proteome</keyword>
<accession>A0A5C6BP81</accession>
<dbReference type="AlphaFoldDB" id="A0A5C6BP81"/>
<keyword evidence="1" id="KW-1133">Transmembrane helix</keyword>
<evidence type="ECO:0000256" key="1">
    <source>
        <dbReference type="SAM" id="Phobius"/>
    </source>
</evidence>
<organism evidence="2 3">
    <name type="scientific">Symmachiella macrocystis</name>
    <dbReference type="NCBI Taxonomy" id="2527985"/>
    <lineage>
        <taxon>Bacteria</taxon>
        <taxon>Pseudomonadati</taxon>
        <taxon>Planctomycetota</taxon>
        <taxon>Planctomycetia</taxon>
        <taxon>Planctomycetales</taxon>
        <taxon>Planctomycetaceae</taxon>
        <taxon>Symmachiella</taxon>
    </lineage>
</organism>
<dbReference type="EMBL" id="SJPP01000001">
    <property type="protein sequence ID" value="TWU12394.1"/>
    <property type="molecule type" value="Genomic_DNA"/>
</dbReference>
<comment type="caution">
    <text evidence="2">The sequence shown here is derived from an EMBL/GenBank/DDBJ whole genome shotgun (WGS) entry which is preliminary data.</text>
</comment>
<proteinExistence type="predicted"/>
<dbReference type="RefSeq" id="WP_146369871.1">
    <property type="nucleotide sequence ID" value="NZ_SJPP01000001.1"/>
</dbReference>
<evidence type="ECO:0000313" key="3">
    <source>
        <dbReference type="Proteomes" id="UP000320735"/>
    </source>
</evidence>
<keyword evidence="1" id="KW-0472">Membrane</keyword>
<gene>
    <name evidence="2" type="ORF">CA54_12180</name>
</gene>
<sequence>MVLHSQSSHGCGLRFYGIEPEPDNHVVVTQWLTVLYVPLLPLRRARCLYLGGADAHDEDNSSYQLIVAEKLPLSISSIVSTYLWSFLTLIVAVGPVAYMIHLGFANRAPNPLDSAITLGCTIWMLVVIGFSVFRQWQLLDSALTPERADMIEQQSKEETEHRNAIWRESHVLPESVYWCTAAIGGLGGGVIVDLLGGNKRNLFIKITDFLFVCIFTCTLLASVWSIDRVLIKKRQRNRMDE</sequence>
<name>A0A5C6BP81_9PLAN</name>
<feature type="transmembrane region" description="Helical" evidence="1">
    <location>
        <begin position="114"/>
        <end position="133"/>
    </location>
</feature>
<feature type="transmembrane region" description="Helical" evidence="1">
    <location>
        <begin position="209"/>
        <end position="231"/>
    </location>
</feature>